<dbReference type="RefSeq" id="WP_338777837.1">
    <property type="nucleotide sequence ID" value="NZ_CP147407.1"/>
</dbReference>
<dbReference type="Gene3D" id="1.50.10.100">
    <property type="entry name" value="Chondroitin AC/alginate lyase"/>
    <property type="match status" value="1"/>
</dbReference>
<organism evidence="8 9">
    <name type="scientific">Metabacillus sediminis</name>
    <dbReference type="NCBI Taxonomy" id="3117746"/>
    <lineage>
        <taxon>Bacteria</taxon>
        <taxon>Bacillati</taxon>
        <taxon>Bacillota</taxon>
        <taxon>Bacilli</taxon>
        <taxon>Bacillales</taxon>
        <taxon>Bacillaceae</taxon>
        <taxon>Metabacillus</taxon>
    </lineage>
</organism>
<dbReference type="Gene3D" id="2.70.98.70">
    <property type="match status" value="1"/>
</dbReference>
<evidence type="ECO:0000256" key="1">
    <source>
        <dbReference type="ARBA" id="ARBA00004418"/>
    </source>
</evidence>
<dbReference type="SUPFAM" id="SSF48230">
    <property type="entry name" value="Chondroitin AC/alginate lyase"/>
    <property type="match status" value="1"/>
</dbReference>
<dbReference type="GO" id="GO:0016829">
    <property type="term" value="F:lyase activity"/>
    <property type="evidence" value="ECO:0007669"/>
    <property type="project" value="UniProtKB-KW"/>
</dbReference>
<feature type="domain" description="Alginate lyase" evidence="6">
    <location>
        <begin position="157"/>
        <end position="366"/>
    </location>
</feature>
<dbReference type="Pfam" id="PF05426">
    <property type="entry name" value="Alginate_lyase"/>
    <property type="match status" value="1"/>
</dbReference>
<feature type="domain" description="Heparinase II/III-like C-terminal" evidence="7">
    <location>
        <begin position="457"/>
        <end position="607"/>
    </location>
</feature>
<comment type="subcellular location">
    <subcellularLocation>
        <location evidence="1">Periplasm</location>
    </subcellularLocation>
</comment>
<proteinExistence type="predicted"/>
<feature type="chain" id="PRO_5046017397" evidence="5">
    <location>
        <begin position="25"/>
        <end position="823"/>
    </location>
</feature>
<evidence type="ECO:0000313" key="8">
    <source>
        <dbReference type="EMBL" id="WXB96052.1"/>
    </source>
</evidence>
<feature type="signal peptide" evidence="5">
    <location>
        <begin position="1"/>
        <end position="24"/>
    </location>
</feature>
<accession>A0ABZ2NFR6</accession>
<evidence type="ECO:0000256" key="3">
    <source>
        <dbReference type="ARBA" id="ARBA00022764"/>
    </source>
</evidence>
<evidence type="ECO:0000313" key="9">
    <source>
        <dbReference type="Proteomes" id="UP001377337"/>
    </source>
</evidence>
<dbReference type="InterPro" id="IPR008929">
    <property type="entry name" value="Chondroitin_lyas"/>
</dbReference>
<dbReference type="PANTHER" id="PTHR39210:SF1">
    <property type="entry name" value="HEPARIN-SULFATE LYASE"/>
    <property type="match status" value="1"/>
</dbReference>
<protein>
    <submittedName>
        <fullName evidence="8">Alginate lyase family protein</fullName>
    </submittedName>
</protein>
<name>A0ABZ2NFR6_9BACI</name>
<dbReference type="EMBL" id="CP147407">
    <property type="protein sequence ID" value="WXB96052.1"/>
    <property type="molecule type" value="Genomic_DNA"/>
</dbReference>
<sequence length="823" mass="92062">MTFRPFKGVLFVLSLLLIPPTSVAAASNPDSGRLNEAFVHSSGYESLVSARAEKFKTAPIRYTKPVNHPGSSTAASGYTPVMNTQPANPRPQSFIGALELQTAKKRVVNDTWAKNYLKRLESESNSFLKLDQTIPRKPAGYASWYVCKDGTPLEYKNGQNYCPSDKQIYEGEKIEAGRLAYEHNERVRQIKIFATAFALNGNETYAEAAQHLLLQYADMYKDFTKQDKGGRWYYQSLDEAVSAVDLASSYDLLYSSRSFTAEEKEKVEKELLFPIAETLKQNPYSKSNWQAWHNAAIGMIGAAAGNKQLLDEAINGKRGFYFLMDEAVLEDGFWWEGSMAYHTYALAPLSILAQTASHWGYDLYSIEKFKKMFDIPLLYSYPNFIQPANNDGGKFGSTITNYTSSRGYNDYELAYSKYKDTGYAWFLHTKYEKLSRTGDFALFFGSDSIEEAAEVPTESLQLTSIGQAILRHPDSRDEQSYVLMDYGEHGGSHGHYDKLNIDLYGAGMLLAPDFGTPGYTHPLYRGWYKQSISHNTVTIDGKSQSETKGEMPIFSSSPNFKYMYAAADGAYEGVTYERSMWMEDEFMLDWFFVKDDAKTHQYDLALHGLGEFETELPLQPLGSPIGRGGGYEHLKNPKGSGSIESPWRSSWDQNGKGLRTFSIPFEKSFVFTADGPGPSTSPSQLTPTMIQRVTGNAAQFVTILQPYTKPNTPAVTGKRVGQYGIRADSPSGTYHFFQNHQEKTAGKLTAAKAESRKRADYRFDDNLSASIAANGELKVTLKEAEILENTTLVFNKGTITSVSVNGRAWKTASQGRYIMAFQK</sequence>
<dbReference type="InterPro" id="IPR012480">
    <property type="entry name" value="Hepar_II_III_C"/>
</dbReference>
<evidence type="ECO:0000259" key="6">
    <source>
        <dbReference type="Pfam" id="PF05426"/>
    </source>
</evidence>
<dbReference type="Pfam" id="PF07940">
    <property type="entry name" value="Hepar_II_III_C"/>
    <property type="match status" value="1"/>
</dbReference>
<keyword evidence="3" id="KW-0574">Periplasm</keyword>
<dbReference type="InterPro" id="IPR008397">
    <property type="entry name" value="Alginate_lyase_dom"/>
</dbReference>
<dbReference type="PANTHER" id="PTHR39210">
    <property type="entry name" value="HEPARIN-SULFATE LYASE"/>
    <property type="match status" value="1"/>
</dbReference>
<evidence type="ECO:0000256" key="4">
    <source>
        <dbReference type="ARBA" id="ARBA00023239"/>
    </source>
</evidence>
<keyword evidence="2 5" id="KW-0732">Signal</keyword>
<evidence type="ECO:0000256" key="5">
    <source>
        <dbReference type="SAM" id="SignalP"/>
    </source>
</evidence>
<evidence type="ECO:0000256" key="2">
    <source>
        <dbReference type="ARBA" id="ARBA00022729"/>
    </source>
</evidence>
<evidence type="ECO:0000259" key="7">
    <source>
        <dbReference type="Pfam" id="PF07940"/>
    </source>
</evidence>
<keyword evidence="9" id="KW-1185">Reference proteome</keyword>
<gene>
    <name evidence="8" type="ORF">WCV65_16010</name>
</gene>
<reference evidence="8 9" key="1">
    <citation type="submission" date="2024-02" db="EMBL/GenBank/DDBJ databases">
        <title>Seven novel Bacillus-like species.</title>
        <authorList>
            <person name="Liu G."/>
        </authorList>
    </citation>
    <scope>NUCLEOTIDE SEQUENCE [LARGE SCALE GENOMIC DNA]</scope>
    <source>
        <strain evidence="8 9">FJAT-52054</strain>
    </source>
</reference>
<dbReference type="Proteomes" id="UP001377337">
    <property type="component" value="Chromosome"/>
</dbReference>
<keyword evidence="4 8" id="KW-0456">Lyase</keyword>